<dbReference type="InterPro" id="IPR001594">
    <property type="entry name" value="Palmitoyltrfase_DHHC"/>
</dbReference>
<feature type="domain" description="Palmitoyltransferase DHHC" evidence="12">
    <location>
        <begin position="110"/>
        <end position="231"/>
    </location>
</feature>
<dbReference type="eggNOG" id="KOG1311">
    <property type="taxonomic scope" value="Eukaryota"/>
</dbReference>
<comment type="similarity">
    <text evidence="10">Belongs to the DHHC palmitoyltransferase family.</text>
</comment>
<dbReference type="GO" id="GO:0019706">
    <property type="term" value="F:protein-cysteine S-palmitoyltransferase activity"/>
    <property type="evidence" value="ECO:0007669"/>
    <property type="project" value="UniProtKB-EC"/>
</dbReference>
<dbReference type="GO" id="GO:0005783">
    <property type="term" value="C:endoplasmic reticulum"/>
    <property type="evidence" value="ECO:0007669"/>
    <property type="project" value="TreeGrafter"/>
</dbReference>
<feature type="transmembrane region" description="Helical" evidence="10">
    <location>
        <begin position="25"/>
        <end position="44"/>
    </location>
</feature>
<dbReference type="GO" id="GO:0006612">
    <property type="term" value="P:protein targeting to membrane"/>
    <property type="evidence" value="ECO:0007669"/>
    <property type="project" value="TreeGrafter"/>
</dbReference>
<dbReference type="PhylomeDB" id="A0A0D2ULU9"/>
<gene>
    <name evidence="13" type="ORF">CAOG_006433</name>
</gene>
<evidence type="ECO:0000256" key="6">
    <source>
        <dbReference type="ARBA" id="ARBA00023139"/>
    </source>
</evidence>
<evidence type="ECO:0000313" key="14">
    <source>
        <dbReference type="Proteomes" id="UP000008743"/>
    </source>
</evidence>
<feature type="transmembrane region" description="Helical" evidence="10">
    <location>
        <begin position="56"/>
        <end position="77"/>
    </location>
</feature>
<protein>
    <recommendedName>
        <fullName evidence="10">Palmitoyltransferase</fullName>
        <ecNumber evidence="10">2.3.1.225</ecNumber>
    </recommendedName>
</protein>
<feature type="transmembrane region" description="Helical" evidence="10">
    <location>
        <begin position="157"/>
        <end position="179"/>
    </location>
</feature>
<dbReference type="Pfam" id="PF01529">
    <property type="entry name" value="DHHC"/>
    <property type="match status" value="1"/>
</dbReference>
<feature type="transmembrane region" description="Helical" evidence="10">
    <location>
        <begin position="191"/>
        <end position="212"/>
    </location>
</feature>
<dbReference type="PANTHER" id="PTHR22883:SF43">
    <property type="entry name" value="PALMITOYLTRANSFERASE APP"/>
    <property type="match status" value="1"/>
</dbReference>
<evidence type="ECO:0000256" key="4">
    <source>
        <dbReference type="ARBA" id="ARBA00022989"/>
    </source>
</evidence>
<evidence type="ECO:0000256" key="5">
    <source>
        <dbReference type="ARBA" id="ARBA00023136"/>
    </source>
</evidence>
<dbReference type="STRING" id="595528.A0A0D2ULU9"/>
<proteinExistence type="inferred from homology"/>
<sequence length="334" mass="36859">MRFSEYAGTNRLSCRGKGVTGPNRNVLYITLALMVVIYGVFLAFPARYLYYSLSKSIPFVGSYIFLQAFVLLIATALKDPGILPRARVPEREDPMAPLYKDINVNGIDIKLKYCVTCNFFRPPRANHCSICNNCIEGFDHHCPWIANCIGRRNYRMFFGFVLFITLLTIWVLAFSIVHIVQAANDGVFQEAAASVIVGLFAFVALWPVLMLLNFHARLVRLNLTTNEDITEKYVKTGNPFDQGCAKNCASVLCAPRFPRFIKPVQPQEVELTKVTATSAVAGSAPSASDAAGVQMEQRSPSAPPSESAQVGEVYDNALRSETNHDSTVVNVGSV</sequence>
<dbReference type="EC" id="2.3.1.225" evidence="10"/>
<feature type="compositionally biased region" description="Low complexity" evidence="11">
    <location>
        <begin position="284"/>
        <end position="293"/>
    </location>
</feature>
<reference evidence="14" key="1">
    <citation type="submission" date="2011-02" db="EMBL/GenBank/DDBJ databases">
        <title>The Genome Sequence of Capsaspora owczarzaki ATCC 30864.</title>
        <authorList>
            <person name="Russ C."/>
            <person name="Cuomo C."/>
            <person name="Burger G."/>
            <person name="Gray M.W."/>
            <person name="Holland P.W.H."/>
            <person name="King N."/>
            <person name="Lang F.B.F."/>
            <person name="Roger A.J."/>
            <person name="Ruiz-Trillo I."/>
            <person name="Young S.K."/>
            <person name="Zeng Q."/>
            <person name="Gargeya S."/>
            <person name="Alvarado L."/>
            <person name="Berlin A."/>
            <person name="Chapman S.B."/>
            <person name="Chen Z."/>
            <person name="Freedman E."/>
            <person name="Gellesch M."/>
            <person name="Goldberg J."/>
            <person name="Griggs A."/>
            <person name="Gujja S."/>
            <person name="Heilman E."/>
            <person name="Heiman D."/>
            <person name="Howarth C."/>
            <person name="Mehta T."/>
            <person name="Neiman D."/>
            <person name="Pearson M."/>
            <person name="Roberts A."/>
            <person name="Saif S."/>
            <person name="Shea T."/>
            <person name="Shenoy N."/>
            <person name="Sisk P."/>
            <person name="Stolte C."/>
            <person name="Sykes S."/>
            <person name="White J."/>
            <person name="Yandava C."/>
            <person name="Haas B."/>
            <person name="Nusbaum C."/>
            <person name="Birren B."/>
        </authorList>
    </citation>
    <scope>NUCLEOTIDE SEQUENCE</scope>
    <source>
        <strain evidence="14">ATCC 30864</strain>
    </source>
</reference>
<keyword evidence="4 10" id="KW-1133">Transmembrane helix</keyword>
<dbReference type="InParanoid" id="A0A0D2ULU9"/>
<dbReference type="RefSeq" id="XP_004345182.1">
    <property type="nucleotide sequence ID" value="XM_004345132.2"/>
</dbReference>
<dbReference type="Proteomes" id="UP000008743">
    <property type="component" value="Unassembled WGS sequence"/>
</dbReference>
<evidence type="ECO:0000256" key="3">
    <source>
        <dbReference type="ARBA" id="ARBA00022692"/>
    </source>
</evidence>
<keyword evidence="8 10" id="KW-0012">Acyltransferase</keyword>
<evidence type="ECO:0000313" key="13">
    <source>
        <dbReference type="EMBL" id="KJE96061.1"/>
    </source>
</evidence>
<organism evidence="13 14">
    <name type="scientific">Capsaspora owczarzaki (strain ATCC 30864)</name>
    <dbReference type="NCBI Taxonomy" id="595528"/>
    <lineage>
        <taxon>Eukaryota</taxon>
        <taxon>Filasterea</taxon>
        <taxon>Capsaspora</taxon>
    </lineage>
</organism>
<evidence type="ECO:0000256" key="8">
    <source>
        <dbReference type="ARBA" id="ARBA00023315"/>
    </source>
</evidence>
<dbReference type="OrthoDB" id="4096362at2759"/>
<evidence type="ECO:0000256" key="2">
    <source>
        <dbReference type="ARBA" id="ARBA00022679"/>
    </source>
</evidence>
<keyword evidence="3 10" id="KW-0812">Transmembrane</keyword>
<feature type="compositionally biased region" description="Polar residues" evidence="11">
    <location>
        <begin position="296"/>
        <end position="308"/>
    </location>
</feature>
<feature type="region of interest" description="Disordered" evidence="11">
    <location>
        <begin position="284"/>
        <end position="310"/>
    </location>
</feature>
<keyword evidence="14" id="KW-1185">Reference proteome</keyword>
<keyword evidence="2 10" id="KW-0808">Transferase</keyword>
<dbReference type="PANTHER" id="PTHR22883">
    <property type="entry name" value="ZINC FINGER DHHC DOMAIN CONTAINING PROTEIN"/>
    <property type="match status" value="1"/>
</dbReference>
<comment type="domain">
    <text evidence="10">The DHHC domain is required for palmitoyltransferase activity.</text>
</comment>
<evidence type="ECO:0000256" key="7">
    <source>
        <dbReference type="ARBA" id="ARBA00023288"/>
    </source>
</evidence>
<evidence type="ECO:0000256" key="1">
    <source>
        <dbReference type="ARBA" id="ARBA00004127"/>
    </source>
</evidence>
<dbReference type="AlphaFoldDB" id="A0A0D2ULU9"/>
<dbReference type="InterPro" id="IPR039859">
    <property type="entry name" value="PFA4/ZDH16/20/ERF2-like"/>
</dbReference>
<dbReference type="EMBL" id="KE346370">
    <property type="protein sequence ID" value="KJE96061.1"/>
    <property type="molecule type" value="Genomic_DNA"/>
</dbReference>
<accession>A0A0D2ULU9</accession>
<evidence type="ECO:0000256" key="10">
    <source>
        <dbReference type="RuleBase" id="RU079119"/>
    </source>
</evidence>
<dbReference type="GO" id="GO:0005794">
    <property type="term" value="C:Golgi apparatus"/>
    <property type="evidence" value="ECO:0007669"/>
    <property type="project" value="TreeGrafter"/>
</dbReference>
<comment type="catalytic activity">
    <reaction evidence="9 10">
        <text>L-cysteinyl-[protein] + hexadecanoyl-CoA = S-hexadecanoyl-L-cysteinyl-[protein] + CoA</text>
        <dbReference type="Rhea" id="RHEA:36683"/>
        <dbReference type="Rhea" id="RHEA-COMP:10131"/>
        <dbReference type="Rhea" id="RHEA-COMP:11032"/>
        <dbReference type="ChEBI" id="CHEBI:29950"/>
        <dbReference type="ChEBI" id="CHEBI:57287"/>
        <dbReference type="ChEBI" id="CHEBI:57379"/>
        <dbReference type="ChEBI" id="CHEBI:74151"/>
        <dbReference type="EC" id="2.3.1.225"/>
    </reaction>
</comment>
<keyword evidence="5 10" id="KW-0472">Membrane</keyword>
<keyword evidence="6" id="KW-0564">Palmitate</keyword>
<evidence type="ECO:0000259" key="12">
    <source>
        <dbReference type="Pfam" id="PF01529"/>
    </source>
</evidence>
<comment type="subcellular location">
    <subcellularLocation>
        <location evidence="1">Endomembrane system</location>
        <topology evidence="1">Multi-pass membrane protein</topology>
    </subcellularLocation>
</comment>
<name>A0A0D2ULU9_CAPO3</name>
<keyword evidence="7" id="KW-0449">Lipoprotein</keyword>
<evidence type="ECO:0000256" key="9">
    <source>
        <dbReference type="ARBA" id="ARBA00048048"/>
    </source>
</evidence>
<dbReference type="PROSITE" id="PS50216">
    <property type="entry name" value="DHHC"/>
    <property type="match status" value="1"/>
</dbReference>
<evidence type="ECO:0000256" key="11">
    <source>
        <dbReference type="SAM" id="MobiDB-lite"/>
    </source>
</evidence>
<dbReference type="OMA" id="YVTMFLI"/>